<keyword evidence="1" id="KW-0812">Transmembrane</keyword>
<dbReference type="Proteomes" id="UP000277671">
    <property type="component" value="Unassembled WGS sequence"/>
</dbReference>
<dbReference type="AlphaFoldDB" id="A0A495JL45"/>
<keyword evidence="1" id="KW-0472">Membrane</keyword>
<dbReference type="PANTHER" id="PTHR37314">
    <property type="entry name" value="SLR0142 PROTEIN"/>
    <property type="match status" value="1"/>
</dbReference>
<gene>
    <name evidence="2" type="ORF">BDK92_3988</name>
</gene>
<reference evidence="2 3" key="1">
    <citation type="submission" date="2018-10" db="EMBL/GenBank/DDBJ databases">
        <title>Sequencing the genomes of 1000 actinobacteria strains.</title>
        <authorList>
            <person name="Klenk H.-P."/>
        </authorList>
    </citation>
    <scope>NUCLEOTIDE SEQUENCE [LARGE SCALE GENOMIC DNA]</scope>
    <source>
        <strain evidence="2 3">DSM 45175</strain>
    </source>
</reference>
<dbReference type="InterPro" id="IPR010699">
    <property type="entry name" value="DUF1275"/>
</dbReference>
<accession>A0A495JL45</accession>
<keyword evidence="3" id="KW-1185">Reference proteome</keyword>
<evidence type="ECO:0000256" key="1">
    <source>
        <dbReference type="SAM" id="Phobius"/>
    </source>
</evidence>
<dbReference type="Pfam" id="PF06912">
    <property type="entry name" value="DUF1275"/>
    <property type="match status" value="1"/>
</dbReference>
<proteinExistence type="predicted"/>
<feature type="transmembrane region" description="Helical" evidence="1">
    <location>
        <begin position="55"/>
        <end position="88"/>
    </location>
</feature>
<dbReference type="RefSeq" id="WP_121158042.1">
    <property type="nucleotide sequence ID" value="NZ_RBKT01000001.1"/>
</dbReference>
<name>A0A495JL45_9ACTN</name>
<organism evidence="2 3">
    <name type="scientific">Micromonospora pisi</name>
    <dbReference type="NCBI Taxonomy" id="589240"/>
    <lineage>
        <taxon>Bacteria</taxon>
        <taxon>Bacillati</taxon>
        <taxon>Actinomycetota</taxon>
        <taxon>Actinomycetes</taxon>
        <taxon>Micromonosporales</taxon>
        <taxon>Micromonosporaceae</taxon>
        <taxon>Micromonospora</taxon>
    </lineage>
</organism>
<feature type="transmembrane region" description="Helical" evidence="1">
    <location>
        <begin position="108"/>
        <end position="130"/>
    </location>
</feature>
<feature type="transmembrane region" description="Helical" evidence="1">
    <location>
        <begin position="142"/>
        <end position="161"/>
    </location>
</feature>
<evidence type="ECO:0000313" key="3">
    <source>
        <dbReference type="Proteomes" id="UP000277671"/>
    </source>
</evidence>
<dbReference type="PANTHER" id="PTHR37314:SF4">
    <property type="entry name" value="UPF0700 TRANSMEMBRANE PROTEIN YOAK"/>
    <property type="match status" value="1"/>
</dbReference>
<evidence type="ECO:0000313" key="2">
    <source>
        <dbReference type="EMBL" id="RKR89633.1"/>
    </source>
</evidence>
<feature type="transmembrane region" description="Helical" evidence="1">
    <location>
        <begin position="195"/>
        <end position="215"/>
    </location>
</feature>
<comment type="caution">
    <text evidence="2">The sequence shown here is derived from an EMBL/GenBank/DDBJ whole genome shotgun (WGS) entry which is preliminary data.</text>
</comment>
<feature type="transmembrane region" description="Helical" evidence="1">
    <location>
        <begin position="21"/>
        <end position="43"/>
    </location>
</feature>
<protein>
    <submittedName>
        <fullName evidence="2">Uncharacterized membrane protein YoaK (UPF0700 family)</fullName>
    </submittedName>
</protein>
<sequence length="250" mass="25417">MARPTGPDLPVAARSDHPRPFTATVVLLSLAAGGTDAISLLHLGGTFSSVVTGNIVVLGASATGLEVATLVRVVAAIGCYGLGVFAGARLTALPRYATPPGPRWRPRAAITCLVIEALLLVAFWVGWLAAHGAPRGDVQLPLIALAGLAMGVQSVAVRALGRANLSTTYLTGSLTRIVSAIGTPNWRRQFDGVQALALVGVLIGAGIAALVTEFLPWAGPLPPVLFTVTAGGLLLADAIGGRQSGARRAS</sequence>
<keyword evidence="1" id="KW-1133">Transmembrane helix</keyword>
<dbReference type="EMBL" id="RBKT01000001">
    <property type="protein sequence ID" value="RKR89633.1"/>
    <property type="molecule type" value="Genomic_DNA"/>
</dbReference>
<dbReference type="OrthoDB" id="3404147at2"/>